<feature type="compositionally biased region" description="Low complexity" evidence="13">
    <location>
        <begin position="561"/>
        <end position="571"/>
    </location>
</feature>
<sequence>MRFLLAAVALLAALTHAHEVARRQTTTPPRRVVCYYTNWSVYRKGLAKYTPQNINPYLCTHLVYAFGGLTDEFEVKPFDSYQDIEQGGYAKFNGLKQYNKGLKTLLAIGGWNEGSGRFSELVSLPELRKAFILSAIKHLRRYNFDGLDLDWEYPASRDGSAPEDRENYALLVSELRAAFEDEGKKVKAGRLLLTMAVPAGQNYIDKGYDVPSLTRDLDFINILNYDYHSAYEPSVNHHAALMPSPGTSEYAWNAQLNVDWTVKYYIELGADADKLVIGIPTYGRSYTLIDGNFTDFGSSADGPGEQGKYTREKGFMAFYEVCENIASHGWSVKKPFPRRIGPYAFSGNQWVGYDDEKIVARKAEYVRENGLGGIMYWSLDNDDFRGICNGEQYPLIEAGKKALFGTEEGVDEALNEARNLQKAPAPAQQVPEPPTKETETRRRRPVRPRIRPASRTTTTTTTTTTTSRPRTRTRNRIRDRTQDTQAPSRTSTRGQTRAGAPGERTRRPVSLSARLKNRRTGTATTTTTTTTTTQRPATTASTRQEPSTRRRPGTRRRQGGKRPTTTTIHPLKTPPPPTTPSPVSSFACRREGFFPNPDDCHKYYWCLDSGASGLGIVAHTFTCPSDLVFSKTIDGCDHPTRAKCSTTKRNRGGASATTQGPSTPIPTTTEIPVDYSYLDDYYQDEEDYYYDYYYDEEPPAKETPDTASRQFQNSGGNQFSEDPTTATETPETQDTATGARLGGRTRPQYSSITRDRPQTPVSANEDVASTGRQDVRGSGNARPQYTTITRDRPRLRRRARAGGAAQGERRAHGRAPVHYHRKTAPCRSEPPRRARHRAKASSTSYRRTPESETRQDAPPTGERQYATIERQTPAARPAQQESETRQAAPPTGERQYATIERQRPAARPAQQESETRQTAPVTGERQYSTIERQPPAAQRHPTQQESPAVEADPVTGDLEYVVIERVRPATSNRVTPAAESLFPTEPTLEYVTITRTRLSPTATLPLSSVTEATVSAAEGLEGRAPSTSRYVTIQRERPATSAKPATEEPFVPEEPEVTSPPVEEVTRPVPRIRVPTSRPRAPTPPGNFFRARTTTTTPATEQPDTLRPESRERPTRPPVIRRPARPAVEAARTTPPEEEVAVTLPATEIPEAGPSALPVPAEEEPLPVFPEDVLETTFVPETSDKPSLFSLFTLSPDLPDPTSPAFTSPAPHHASPHHASLDHAQAQASHNTKTHTPTCPPKL</sequence>
<evidence type="ECO:0000259" key="15">
    <source>
        <dbReference type="PROSITE" id="PS50940"/>
    </source>
</evidence>
<reference evidence="17 18" key="1">
    <citation type="submission" date="2023-03" db="EMBL/GenBank/DDBJ databases">
        <title>High-quality genome of Scylla paramamosain provides insights in environmental adaptation.</title>
        <authorList>
            <person name="Zhang L."/>
        </authorList>
    </citation>
    <scope>NUCLEOTIDE SEQUENCE [LARGE SCALE GENOMIC DNA]</scope>
    <source>
        <strain evidence="17">LZ_2023a</strain>
        <tissue evidence="17">Muscle</tissue>
    </source>
</reference>
<feature type="compositionally biased region" description="Low complexity" evidence="13">
    <location>
        <begin position="661"/>
        <end position="670"/>
    </location>
</feature>
<dbReference type="GO" id="GO:0000272">
    <property type="term" value="P:polysaccharide catabolic process"/>
    <property type="evidence" value="ECO:0007669"/>
    <property type="project" value="UniProtKB-KW"/>
</dbReference>
<keyword evidence="6 12" id="KW-0378">Hydrolase</keyword>
<feature type="compositionally biased region" description="Basic residues" evidence="13">
    <location>
        <begin position="441"/>
        <end position="452"/>
    </location>
</feature>
<feature type="compositionally biased region" description="Basic residues" evidence="13">
    <location>
        <begin position="549"/>
        <end position="560"/>
    </location>
</feature>
<dbReference type="InterPro" id="IPR011583">
    <property type="entry name" value="Chitinase_II/V-like_cat"/>
</dbReference>
<dbReference type="SUPFAM" id="SSF57625">
    <property type="entry name" value="Invertebrate chitin-binding proteins"/>
    <property type="match status" value="1"/>
</dbReference>
<organism evidence="17 18">
    <name type="scientific">Scylla paramamosain</name>
    <name type="common">Mud crab</name>
    <dbReference type="NCBI Taxonomy" id="85552"/>
    <lineage>
        <taxon>Eukaryota</taxon>
        <taxon>Metazoa</taxon>
        <taxon>Ecdysozoa</taxon>
        <taxon>Arthropoda</taxon>
        <taxon>Crustacea</taxon>
        <taxon>Multicrustacea</taxon>
        <taxon>Malacostraca</taxon>
        <taxon>Eumalacostraca</taxon>
        <taxon>Eucarida</taxon>
        <taxon>Decapoda</taxon>
        <taxon>Pleocyemata</taxon>
        <taxon>Brachyura</taxon>
        <taxon>Eubrachyura</taxon>
        <taxon>Portunoidea</taxon>
        <taxon>Portunidae</taxon>
        <taxon>Portuninae</taxon>
        <taxon>Scylla</taxon>
    </lineage>
</organism>
<dbReference type="Pfam" id="PF01607">
    <property type="entry name" value="CBM_14"/>
    <property type="match status" value="1"/>
</dbReference>
<dbReference type="SMART" id="SM00636">
    <property type="entry name" value="Glyco_18"/>
    <property type="match status" value="1"/>
</dbReference>
<evidence type="ECO:0000256" key="5">
    <source>
        <dbReference type="ARBA" id="ARBA00022729"/>
    </source>
</evidence>
<feature type="compositionally biased region" description="Low complexity" evidence="13">
    <location>
        <begin position="1057"/>
        <end position="1080"/>
    </location>
</feature>
<comment type="caution">
    <text evidence="17">The sequence shown here is derived from an EMBL/GenBank/DDBJ whole genome shotgun (WGS) entry which is preliminary data.</text>
</comment>
<dbReference type="InterPro" id="IPR036508">
    <property type="entry name" value="Chitin-bd_dom_sf"/>
</dbReference>
<feature type="chain" id="PRO_5043721281" description="chitinase" evidence="14">
    <location>
        <begin position="18"/>
        <end position="1243"/>
    </location>
</feature>
<dbReference type="AlphaFoldDB" id="A0AAW0TT13"/>
<keyword evidence="8" id="KW-1015">Disulfide bond</keyword>
<feature type="region of interest" description="Disordered" evidence="13">
    <location>
        <begin position="696"/>
        <end position="955"/>
    </location>
</feature>
<feature type="region of interest" description="Disordered" evidence="13">
    <location>
        <begin position="640"/>
        <end position="670"/>
    </location>
</feature>
<dbReference type="GO" id="GO:0008061">
    <property type="term" value="F:chitin binding"/>
    <property type="evidence" value="ECO:0007669"/>
    <property type="project" value="UniProtKB-KW"/>
</dbReference>
<feature type="compositionally biased region" description="Basic and acidic residues" evidence="13">
    <location>
        <begin position="1104"/>
        <end position="1115"/>
    </location>
</feature>
<dbReference type="InterPro" id="IPR002557">
    <property type="entry name" value="Chitin-bd_dom"/>
</dbReference>
<dbReference type="PROSITE" id="PS50940">
    <property type="entry name" value="CHIT_BIND_II"/>
    <property type="match status" value="1"/>
</dbReference>
<evidence type="ECO:0000256" key="11">
    <source>
        <dbReference type="ARBA" id="ARBA00023326"/>
    </source>
</evidence>
<dbReference type="PROSITE" id="PS01095">
    <property type="entry name" value="GH18_1"/>
    <property type="match status" value="1"/>
</dbReference>
<dbReference type="FunFam" id="2.170.140.10:FF:000005">
    <property type="entry name" value="Acidic mammalian chitinase"/>
    <property type="match status" value="1"/>
</dbReference>
<evidence type="ECO:0000256" key="9">
    <source>
        <dbReference type="ARBA" id="ARBA00023277"/>
    </source>
</evidence>
<keyword evidence="4" id="KW-0147">Chitin-binding</keyword>
<evidence type="ECO:0000256" key="1">
    <source>
        <dbReference type="ARBA" id="ARBA00000822"/>
    </source>
</evidence>
<dbReference type="CDD" id="cd02872">
    <property type="entry name" value="GH18_chitolectin_chitotriosidase"/>
    <property type="match status" value="1"/>
</dbReference>
<dbReference type="SUPFAM" id="SSF51445">
    <property type="entry name" value="(Trans)glycosidases"/>
    <property type="match status" value="1"/>
</dbReference>
<feature type="signal peptide" evidence="14">
    <location>
        <begin position="1"/>
        <end position="17"/>
    </location>
</feature>
<protein>
    <recommendedName>
        <fullName evidence="3">chitinase</fullName>
        <ecNumber evidence="3">3.2.1.14</ecNumber>
    </recommendedName>
</protein>
<dbReference type="FunFam" id="3.20.20.80:FF:000007">
    <property type="entry name" value="Acidic mammalian chitinase"/>
    <property type="match status" value="1"/>
</dbReference>
<feature type="domain" description="GH18" evidence="16">
    <location>
        <begin position="30"/>
        <end position="406"/>
    </location>
</feature>
<accession>A0AAW0TT13</accession>
<feature type="compositionally biased region" description="Polar residues" evidence="13">
    <location>
        <begin position="910"/>
        <end position="931"/>
    </location>
</feature>
<gene>
    <name evidence="17" type="ORF">O3P69_016939</name>
</gene>
<feature type="compositionally biased region" description="Low complexity" evidence="13">
    <location>
        <begin position="421"/>
        <end position="430"/>
    </location>
</feature>
<keyword evidence="7" id="KW-0146">Chitin degradation</keyword>
<keyword evidence="18" id="KW-1185">Reference proteome</keyword>
<feature type="compositionally biased region" description="Basic residues" evidence="13">
    <location>
        <begin position="811"/>
        <end position="824"/>
    </location>
</feature>
<comment type="catalytic activity">
    <reaction evidence="1">
        <text>Random endo-hydrolysis of N-acetyl-beta-D-glucosaminide (1-&gt;4)-beta-linkages in chitin and chitodextrins.</text>
        <dbReference type="EC" id="3.2.1.14"/>
    </reaction>
</comment>
<dbReference type="EMBL" id="JARAKH010000024">
    <property type="protein sequence ID" value="KAK8390928.1"/>
    <property type="molecule type" value="Genomic_DNA"/>
</dbReference>
<feature type="compositionally biased region" description="Low complexity" evidence="13">
    <location>
        <begin position="1125"/>
        <end position="1134"/>
    </location>
</feature>
<dbReference type="GO" id="GO:0006032">
    <property type="term" value="P:chitin catabolic process"/>
    <property type="evidence" value="ECO:0007669"/>
    <property type="project" value="UniProtKB-KW"/>
</dbReference>
<evidence type="ECO:0000256" key="3">
    <source>
        <dbReference type="ARBA" id="ARBA00012729"/>
    </source>
</evidence>
<proteinExistence type="inferred from homology"/>
<dbReference type="Pfam" id="PF00704">
    <property type="entry name" value="Glyco_hydro_18"/>
    <property type="match status" value="1"/>
</dbReference>
<feature type="compositionally biased region" description="Low complexity" evidence="13">
    <location>
        <begin position="722"/>
        <end position="737"/>
    </location>
</feature>
<evidence type="ECO:0000259" key="16">
    <source>
        <dbReference type="PROSITE" id="PS51910"/>
    </source>
</evidence>
<feature type="compositionally biased region" description="Low complexity" evidence="13">
    <location>
        <begin position="1203"/>
        <end position="1213"/>
    </location>
</feature>
<dbReference type="SMART" id="SM00494">
    <property type="entry name" value="ChtBD2"/>
    <property type="match status" value="1"/>
</dbReference>
<dbReference type="InterPro" id="IPR001579">
    <property type="entry name" value="Glyco_hydro_18_chit_AS"/>
</dbReference>
<dbReference type="InterPro" id="IPR050314">
    <property type="entry name" value="Glycosyl_Hydrlase_18"/>
</dbReference>
<feature type="compositionally biased region" description="Low complexity" evidence="13">
    <location>
        <begin position="520"/>
        <end position="543"/>
    </location>
</feature>
<evidence type="ECO:0000256" key="13">
    <source>
        <dbReference type="SAM" id="MobiDB-lite"/>
    </source>
</evidence>
<dbReference type="InterPro" id="IPR001223">
    <property type="entry name" value="Glyco_hydro18_cat"/>
</dbReference>
<evidence type="ECO:0000256" key="14">
    <source>
        <dbReference type="SAM" id="SignalP"/>
    </source>
</evidence>
<name>A0AAW0TT13_SCYPA</name>
<dbReference type="Proteomes" id="UP001487740">
    <property type="component" value="Unassembled WGS sequence"/>
</dbReference>
<dbReference type="Gene3D" id="3.10.50.10">
    <property type="match status" value="1"/>
</dbReference>
<feature type="region of interest" description="Disordered" evidence="13">
    <location>
        <begin position="1196"/>
        <end position="1243"/>
    </location>
</feature>
<evidence type="ECO:0000256" key="2">
    <source>
        <dbReference type="ARBA" id="ARBA00009121"/>
    </source>
</evidence>
<evidence type="ECO:0000256" key="4">
    <source>
        <dbReference type="ARBA" id="ARBA00022669"/>
    </source>
</evidence>
<feature type="compositionally biased region" description="Low complexity" evidence="13">
    <location>
        <begin position="453"/>
        <end position="468"/>
    </location>
</feature>
<dbReference type="GO" id="GO:0005576">
    <property type="term" value="C:extracellular region"/>
    <property type="evidence" value="ECO:0007669"/>
    <property type="project" value="InterPro"/>
</dbReference>
<evidence type="ECO:0000256" key="7">
    <source>
        <dbReference type="ARBA" id="ARBA00023024"/>
    </source>
</evidence>
<evidence type="ECO:0000313" key="18">
    <source>
        <dbReference type="Proteomes" id="UP001487740"/>
    </source>
</evidence>
<dbReference type="InterPro" id="IPR029070">
    <property type="entry name" value="Chitinase_insertion_sf"/>
</dbReference>
<feature type="domain" description="Chitin-binding type-2" evidence="15">
    <location>
        <begin position="585"/>
        <end position="646"/>
    </location>
</feature>
<evidence type="ECO:0000313" key="17">
    <source>
        <dbReference type="EMBL" id="KAK8390928.1"/>
    </source>
</evidence>
<feature type="compositionally biased region" description="Polar residues" evidence="13">
    <location>
        <begin position="1226"/>
        <end position="1237"/>
    </location>
</feature>
<comment type="similarity">
    <text evidence="2">Belongs to the glycosyl hydrolase 18 family. Chitinase class II subfamily.</text>
</comment>
<dbReference type="Gene3D" id="2.170.140.10">
    <property type="entry name" value="Chitin binding domain"/>
    <property type="match status" value="1"/>
</dbReference>
<keyword evidence="5 14" id="KW-0732">Signal</keyword>
<feature type="compositionally biased region" description="Polar residues" evidence="13">
    <location>
        <begin position="705"/>
        <end position="721"/>
    </location>
</feature>
<keyword evidence="11" id="KW-0624">Polysaccharide degradation</keyword>
<keyword evidence="10 12" id="KW-0326">Glycosidase</keyword>
<dbReference type="PANTHER" id="PTHR11177">
    <property type="entry name" value="CHITINASE"/>
    <property type="match status" value="1"/>
</dbReference>
<dbReference type="PROSITE" id="PS51910">
    <property type="entry name" value="GH18_2"/>
    <property type="match status" value="1"/>
</dbReference>
<dbReference type="FunFam" id="3.10.50.10:FF:000004">
    <property type="entry name" value="Chitinase 5"/>
    <property type="match status" value="1"/>
</dbReference>
<dbReference type="SUPFAM" id="SSF54556">
    <property type="entry name" value="Chitinase insertion domain"/>
    <property type="match status" value="1"/>
</dbReference>
<dbReference type="GO" id="GO:0008843">
    <property type="term" value="F:endochitinase activity"/>
    <property type="evidence" value="ECO:0007669"/>
    <property type="project" value="UniProtKB-EC"/>
</dbReference>
<dbReference type="InterPro" id="IPR017853">
    <property type="entry name" value="GH"/>
</dbReference>
<dbReference type="PANTHER" id="PTHR11177:SF399">
    <property type="entry name" value="CHITINASE 6, ISOFORM C"/>
    <property type="match status" value="1"/>
</dbReference>
<feature type="compositionally biased region" description="Polar residues" evidence="13">
    <location>
        <begin position="486"/>
        <end position="495"/>
    </location>
</feature>
<feature type="compositionally biased region" description="Low complexity" evidence="13">
    <location>
        <begin position="1090"/>
        <end position="1100"/>
    </location>
</feature>
<feature type="region of interest" description="Disordered" evidence="13">
    <location>
        <begin position="420"/>
        <end position="584"/>
    </location>
</feature>
<evidence type="ECO:0000256" key="10">
    <source>
        <dbReference type="ARBA" id="ARBA00023295"/>
    </source>
</evidence>
<dbReference type="Gene3D" id="3.20.20.80">
    <property type="entry name" value="Glycosidases"/>
    <property type="match status" value="1"/>
</dbReference>
<evidence type="ECO:0000256" key="6">
    <source>
        <dbReference type="ARBA" id="ARBA00022801"/>
    </source>
</evidence>
<feature type="region of interest" description="Disordered" evidence="13">
    <location>
        <begin position="1035"/>
        <end position="1163"/>
    </location>
</feature>
<keyword evidence="9" id="KW-0119">Carbohydrate metabolism</keyword>
<evidence type="ECO:0000256" key="12">
    <source>
        <dbReference type="RuleBase" id="RU000489"/>
    </source>
</evidence>
<evidence type="ECO:0000256" key="8">
    <source>
        <dbReference type="ARBA" id="ARBA00023157"/>
    </source>
</evidence>
<dbReference type="EC" id="3.2.1.14" evidence="3"/>